<dbReference type="AlphaFoldDB" id="A0A290Q8N4"/>
<evidence type="ECO:0000313" key="3">
    <source>
        <dbReference type="Proteomes" id="UP000217265"/>
    </source>
</evidence>
<dbReference type="Proteomes" id="UP000217265">
    <property type="component" value="Chromosome"/>
</dbReference>
<feature type="transmembrane region" description="Helical" evidence="1">
    <location>
        <begin position="30"/>
        <end position="49"/>
    </location>
</feature>
<feature type="transmembrane region" description="Helical" evidence="1">
    <location>
        <begin position="91"/>
        <end position="108"/>
    </location>
</feature>
<name>A0A290Q8N4_9BACT</name>
<organism evidence="2 3">
    <name type="scientific">Nibricoccus aquaticus</name>
    <dbReference type="NCBI Taxonomy" id="2576891"/>
    <lineage>
        <taxon>Bacteria</taxon>
        <taxon>Pseudomonadati</taxon>
        <taxon>Verrucomicrobiota</taxon>
        <taxon>Opitutia</taxon>
        <taxon>Opitutales</taxon>
        <taxon>Opitutaceae</taxon>
        <taxon>Nibricoccus</taxon>
    </lineage>
</organism>
<sequence>MSAWALYALNRFVIKPQVGPGFFHSHFNDVLVIPAALPWLLWSYRLFGWRADDRAPTWREVGAHTVIWAVICEGAGPWMMPQYGVADGWDVVAYAVGAAVAWVIWNRGGRAVE</sequence>
<feature type="transmembrane region" description="Helical" evidence="1">
    <location>
        <begin position="61"/>
        <end position="79"/>
    </location>
</feature>
<proteinExistence type="predicted"/>
<keyword evidence="1" id="KW-1133">Transmembrane helix</keyword>
<keyword evidence="1" id="KW-0472">Membrane</keyword>
<reference evidence="2 3" key="1">
    <citation type="submission" date="2017-09" db="EMBL/GenBank/DDBJ databases">
        <title>Complete genome sequence of Verrucomicrobial strain HZ-65, isolated from freshwater.</title>
        <authorList>
            <person name="Choi A."/>
        </authorList>
    </citation>
    <scope>NUCLEOTIDE SEQUENCE [LARGE SCALE GENOMIC DNA]</scope>
    <source>
        <strain evidence="2 3">HZ-65</strain>
    </source>
</reference>
<gene>
    <name evidence="2" type="ORF">CMV30_05985</name>
</gene>
<dbReference type="KEGG" id="vbh:CMV30_05985"/>
<protein>
    <submittedName>
        <fullName evidence="2">Uncharacterized protein</fullName>
    </submittedName>
</protein>
<evidence type="ECO:0000313" key="2">
    <source>
        <dbReference type="EMBL" id="ATC63540.1"/>
    </source>
</evidence>
<dbReference type="EMBL" id="CP023344">
    <property type="protein sequence ID" value="ATC63540.1"/>
    <property type="molecule type" value="Genomic_DNA"/>
</dbReference>
<evidence type="ECO:0000256" key="1">
    <source>
        <dbReference type="SAM" id="Phobius"/>
    </source>
</evidence>
<accession>A0A290Q8N4</accession>
<keyword evidence="3" id="KW-1185">Reference proteome</keyword>
<keyword evidence="1" id="KW-0812">Transmembrane</keyword>